<gene>
    <name evidence="3" type="ordered locus">Rxyl_2351</name>
</gene>
<dbReference type="InterPro" id="IPR014756">
    <property type="entry name" value="Ig_E-set"/>
</dbReference>
<dbReference type="InterPro" id="IPR008335">
    <property type="entry name" value="Mopterin_OxRdtase_euk"/>
</dbReference>
<dbReference type="Proteomes" id="UP000006637">
    <property type="component" value="Chromosome"/>
</dbReference>
<dbReference type="HOGENOM" id="CLU_003827_5_5_11"/>
<protein>
    <submittedName>
        <fullName evidence="3">Oxidoreductase, molybdopterin binding protein</fullName>
    </submittedName>
</protein>
<name>Q1ATJ9_RUBXD</name>
<proteinExistence type="predicted"/>
<dbReference type="PRINTS" id="PR00407">
    <property type="entry name" value="EUMOPTERIN"/>
</dbReference>
<evidence type="ECO:0000256" key="1">
    <source>
        <dbReference type="SAM" id="MobiDB-lite"/>
    </source>
</evidence>
<dbReference type="PANTHER" id="PTHR19372:SF7">
    <property type="entry name" value="SULFITE OXIDASE, MITOCHONDRIAL"/>
    <property type="match status" value="1"/>
</dbReference>
<dbReference type="Gene3D" id="3.90.420.10">
    <property type="entry name" value="Oxidoreductase, molybdopterin-binding domain"/>
    <property type="match status" value="1"/>
</dbReference>
<dbReference type="STRING" id="266117.Rxyl_2351"/>
<dbReference type="CDD" id="cd02110">
    <property type="entry name" value="SO_family_Moco_dimer"/>
    <property type="match status" value="1"/>
</dbReference>
<feature type="domain" description="Oxidoreductase molybdopterin-binding" evidence="2">
    <location>
        <begin position="73"/>
        <end position="243"/>
    </location>
</feature>
<dbReference type="KEGG" id="rxy:Rxyl_2351"/>
<dbReference type="GO" id="GO:0020037">
    <property type="term" value="F:heme binding"/>
    <property type="evidence" value="ECO:0007669"/>
    <property type="project" value="TreeGrafter"/>
</dbReference>
<dbReference type="OrthoDB" id="9795587at2"/>
<dbReference type="SUPFAM" id="SSF81296">
    <property type="entry name" value="E set domains"/>
    <property type="match status" value="1"/>
</dbReference>
<feature type="compositionally biased region" description="Basic and acidic residues" evidence="1">
    <location>
        <begin position="1"/>
        <end position="12"/>
    </location>
</feature>
<dbReference type="InterPro" id="IPR000572">
    <property type="entry name" value="OxRdtase_Mopterin-bd_dom"/>
</dbReference>
<evidence type="ECO:0000313" key="4">
    <source>
        <dbReference type="Proteomes" id="UP000006637"/>
    </source>
</evidence>
<dbReference type="SUPFAM" id="SSF56524">
    <property type="entry name" value="Oxidoreductase molybdopterin-binding domain"/>
    <property type="match status" value="1"/>
</dbReference>
<dbReference type="AlphaFoldDB" id="Q1ATJ9"/>
<feature type="region of interest" description="Disordered" evidence="1">
    <location>
        <begin position="1"/>
        <end position="45"/>
    </location>
</feature>
<feature type="compositionally biased region" description="Basic and acidic residues" evidence="1">
    <location>
        <begin position="27"/>
        <end position="38"/>
    </location>
</feature>
<dbReference type="RefSeq" id="WP_011565293.1">
    <property type="nucleotide sequence ID" value="NC_008148.1"/>
</dbReference>
<dbReference type="GO" id="GO:0006790">
    <property type="term" value="P:sulfur compound metabolic process"/>
    <property type="evidence" value="ECO:0007669"/>
    <property type="project" value="TreeGrafter"/>
</dbReference>
<dbReference type="EMBL" id="CP000386">
    <property type="protein sequence ID" value="ABG05279.1"/>
    <property type="molecule type" value="Genomic_DNA"/>
</dbReference>
<evidence type="ECO:0000313" key="3">
    <source>
        <dbReference type="EMBL" id="ABG05279.1"/>
    </source>
</evidence>
<dbReference type="GO" id="GO:0043546">
    <property type="term" value="F:molybdopterin cofactor binding"/>
    <property type="evidence" value="ECO:0007669"/>
    <property type="project" value="TreeGrafter"/>
</dbReference>
<accession>Q1ATJ9</accession>
<dbReference type="GO" id="GO:0008482">
    <property type="term" value="F:sulfite oxidase activity"/>
    <property type="evidence" value="ECO:0007669"/>
    <property type="project" value="TreeGrafter"/>
</dbReference>
<dbReference type="Gene3D" id="2.60.40.650">
    <property type="match status" value="1"/>
</dbReference>
<evidence type="ECO:0000259" key="2">
    <source>
        <dbReference type="Pfam" id="PF00174"/>
    </source>
</evidence>
<keyword evidence="4" id="KW-1185">Reference proteome</keyword>
<sequence>MRTGLEDARGAREAAGGISKPLPGRLFVDHRGSGRPDPEDPTGDMGLNAEMRWEAMAREGYLTPVGLFFVRNHAPTPRVDPLRWRLRVEGPGVRRALELGYEDLLRMSGVSLVRALECAGNGRAFFAGERGRPAPGTQWRLGAVGVAEWTGVPLREVLLRAGLRREAREVMLEGLDACRMRRPLPLEKALEEDTLLAYGMNGEPLPPDHGYPLRAVVPGWAAVASVKWLGRIYVSDVPLLSPWNTARYVLTGGPFGEGRLPVGPQVPKSALELPWPARLPSGRHVITGRSWSPSAGIRHVKYSLDGRSWRPAQLFGPNIPRAWARWRFVWEASPGRYRIRVRATDAAGNTQPDKATPNELGYLYGAVVGHPVTVEP</sequence>
<dbReference type="eggNOG" id="COG2041">
    <property type="taxonomic scope" value="Bacteria"/>
</dbReference>
<organism evidence="3 4">
    <name type="scientific">Rubrobacter xylanophilus (strain DSM 9941 / JCM 11954 / NBRC 16129 / PRD-1)</name>
    <dbReference type="NCBI Taxonomy" id="266117"/>
    <lineage>
        <taxon>Bacteria</taxon>
        <taxon>Bacillati</taxon>
        <taxon>Actinomycetota</taxon>
        <taxon>Rubrobacteria</taxon>
        <taxon>Rubrobacterales</taxon>
        <taxon>Rubrobacteraceae</taxon>
        <taxon>Rubrobacter</taxon>
    </lineage>
</organism>
<dbReference type="InterPro" id="IPR036374">
    <property type="entry name" value="OxRdtase_Mopterin-bd_sf"/>
</dbReference>
<dbReference type="PhylomeDB" id="Q1ATJ9"/>
<dbReference type="Pfam" id="PF00174">
    <property type="entry name" value="Oxidored_molyb"/>
    <property type="match status" value="1"/>
</dbReference>
<dbReference type="PANTHER" id="PTHR19372">
    <property type="entry name" value="SULFITE REDUCTASE"/>
    <property type="match status" value="1"/>
</dbReference>
<reference evidence="3 4" key="1">
    <citation type="submission" date="2006-06" db="EMBL/GenBank/DDBJ databases">
        <title>Complete sequence of Rubrobacter xylanophilus DSM 9941.</title>
        <authorList>
            <consortium name="US DOE Joint Genome Institute"/>
            <person name="Copeland A."/>
            <person name="Lucas S."/>
            <person name="Lapidus A."/>
            <person name="Barry K."/>
            <person name="Detter J.C."/>
            <person name="Glavina del Rio T."/>
            <person name="Hammon N."/>
            <person name="Israni S."/>
            <person name="Dalin E."/>
            <person name="Tice H."/>
            <person name="Pitluck S."/>
            <person name="Munk A.C."/>
            <person name="Brettin T."/>
            <person name="Bruce D."/>
            <person name="Han C."/>
            <person name="Tapia R."/>
            <person name="Gilna P."/>
            <person name="Schmutz J."/>
            <person name="Larimer F."/>
            <person name="Land M."/>
            <person name="Hauser L."/>
            <person name="Kyrpides N."/>
            <person name="Lykidis A."/>
            <person name="da Costa M.S."/>
            <person name="Rainey F.A."/>
            <person name="Empadinhas N."/>
            <person name="Jolivet E."/>
            <person name="Battista J.R."/>
            <person name="Richardson P."/>
        </authorList>
    </citation>
    <scope>NUCLEOTIDE SEQUENCE [LARGE SCALE GENOMIC DNA]</scope>
    <source>
        <strain evidence="4">DSM 9941 / NBRC 16129 / PRD-1</strain>
    </source>
</reference>